<comment type="caution">
    <text evidence="1">The sequence shown here is derived from an EMBL/GenBank/DDBJ whole genome shotgun (WGS) entry which is preliminary data.</text>
</comment>
<dbReference type="Pfam" id="PF13596">
    <property type="entry name" value="PAS_10"/>
    <property type="match status" value="1"/>
</dbReference>
<evidence type="ECO:0000313" key="1">
    <source>
        <dbReference type="EMBL" id="KXU02105.1"/>
    </source>
</evidence>
<dbReference type="Proteomes" id="UP000071927">
    <property type="component" value="Unassembled WGS sequence"/>
</dbReference>
<evidence type="ECO:0000313" key="2">
    <source>
        <dbReference type="Proteomes" id="UP000071927"/>
    </source>
</evidence>
<dbReference type="Gene3D" id="3.30.450.20">
    <property type="entry name" value="PAS domain"/>
    <property type="match status" value="1"/>
</dbReference>
<name>A0A139QHS7_9STRE</name>
<sequence>MIFKRTPSQIGRHVELCHPPKVLDKVKKIFTLLRSGERDKVVMWFKSEKLGKFVHVTYAAVRDENGEFQGVLEYVQEIQDFFELDSDNNRDI</sequence>
<evidence type="ECO:0008006" key="3">
    <source>
        <dbReference type="Google" id="ProtNLM"/>
    </source>
</evidence>
<proteinExistence type="predicted"/>
<dbReference type="AlphaFoldDB" id="A0A139QHS7"/>
<accession>A0A139QHS7</accession>
<organism evidence="1 2">
    <name type="scientific">Streptococcus gallolyticus</name>
    <dbReference type="NCBI Taxonomy" id="315405"/>
    <lineage>
        <taxon>Bacteria</taxon>
        <taxon>Bacillati</taxon>
        <taxon>Bacillota</taxon>
        <taxon>Bacilli</taxon>
        <taxon>Lactobacillales</taxon>
        <taxon>Streptococcaceae</taxon>
        <taxon>Streptococcus</taxon>
    </lineage>
</organism>
<protein>
    <recommendedName>
        <fullName evidence="3">Sensory box protein</fullName>
    </recommendedName>
</protein>
<dbReference type="EMBL" id="LQXV01000537">
    <property type="protein sequence ID" value="KXU02105.1"/>
    <property type="molecule type" value="Genomic_DNA"/>
</dbReference>
<reference evidence="1 2" key="1">
    <citation type="submission" date="2016-01" db="EMBL/GenBank/DDBJ databases">
        <title>Highly variable Streptococcus oralis are common among viridans streptococci isolated from primates.</title>
        <authorList>
            <person name="Denapaite D."/>
            <person name="Rieger M."/>
            <person name="Koendgen S."/>
            <person name="Brueckner R."/>
            <person name="Ochigava I."/>
            <person name="Kappeler P."/>
            <person name="Maetz-Rensing K."/>
            <person name="Leendertz F."/>
            <person name="Hakenbeck R."/>
        </authorList>
    </citation>
    <scope>NUCLEOTIDE SEQUENCE [LARGE SCALE GENOMIC DNA]</scope>
    <source>
        <strain evidence="1 2">DD03</strain>
    </source>
</reference>
<gene>
    <name evidence="1" type="ORF">SGADD03_02231</name>
</gene>
<dbReference type="PATRIC" id="fig|315405.12.peg.2742"/>